<dbReference type="EMBL" id="VVIM01000001">
    <property type="protein sequence ID" value="KAB0805675.1"/>
    <property type="molecule type" value="Genomic_DNA"/>
</dbReference>
<evidence type="ECO:0000256" key="4">
    <source>
        <dbReference type="ARBA" id="ARBA00022801"/>
    </source>
</evidence>
<evidence type="ECO:0000256" key="6">
    <source>
        <dbReference type="ARBA" id="ARBA00023157"/>
    </source>
</evidence>
<dbReference type="GO" id="GO:0006508">
    <property type="term" value="P:proteolysis"/>
    <property type="evidence" value="ECO:0007669"/>
    <property type="project" value="UniProtKB-KW"/>
</dbReference>
<evidence type="ECO:0000313" key="9">
    <source>
        <dbReference type="EMBL" id="JAV57295.1"/>
    </source>
</evidence>
<dbReference type="CDD" id="cd00190">
    <property type="entry name" value="Tryp_SPc"/>
    <property type="match status" value="1"/>
</dbReference>
<gene>
    <name evidence="10" type="ORF">PPYR_02645</name>
</gene>
<dbReference type="Gene3D" id="2.40.10.10">
    <property type="entry name" value="Trypsin-like serine proteases"/>
    <property type="match status" value="2"/>
</dbReference>
<dbReference type="AlphaFoldDB" id="A0A1Y1KCG1"/>
<keyword evidence="4" id="KW-0378">Hydrolase</keyword>
<dbReference type="InterPro" id="IPR043504">
    <property type="entry name" value="Peptidase_S1_PA_chymotrypsin"/>
</dbReference>
<keyword evidence="6" id="KW-1015">Disulfide bond</keyword>
<evidence type="ECO:0000259" key="8">
    <source>
        <dbReference type="PROSITE" id="PS50240"/>
    </source>
</evidence>
<keyword evidence="5" id="KW-0720">Serine protease</keyword>
<dbReference type="InterPro" id="IPR050430">
    <property type="entry name" value="Peptidase_S1"/>
</dbReference>
<dbReference type="PROSITE" id="PS00134">
    <property type="entry name" value="TRYPSIN_HIS"/>
    <property type="match status" value="1"/>
</dbReference>
<reference evidence="10" key="3">
    <citation type="submission" date="2019-08" db="EMBL/GenBank/DDBJ databases">
        <authorList>
            <consortium name="Photinus pyralis genome working group"/>
            <person name="Fallon T.R."/>
            <person name="Sander Lower S.E."/>
            <person name="Weng J.-K."/>
        </authorList>
    </citation>
    <scope>NUCLEOTIDE SEQUENCE</scope>
    <source>
        <strain evidence="10">1611_PpyrPB1</strain>
        <tissue evidence="10">Whole body</tissue>
    </source>
</reference>
<dbReference type="FunCoup" id="A0A1Y1KCG1">
    <property type="interactions" value="9"/>
</dbReference>
<dbReference type="InterPro" id="IPR001254">
    <property type="entry name" value="Trypsin_dom"/>
</dbReference>
<accession>A0A1Y1KCG1</accession>
<dbReference type="Pfam" id="PF00089">
    <property type="entry name" value="Trypsin"/>
    <property type="match status" value="1"/>
</dbReference>
<comment type="subcellular location">
    <subcellularLocation>
        <location evidence="1">Secreted</location>
        <location evidence="1">Extracellular space</location>
    </subcellularLocation>
</comment>
<dbReference type="OrthoDB" id="60866at2759"/>
<feature type="domain" description="Peptidase S1" evidence="8">
    <location>
        <begin position="27"/>
        <end position="251"/>
    </location>
</feature>
<dbReference type="GO" id="GO:0005576">
    <property type="term" value="C:extracellular region"/>
    <property type="evidence" value="ECO:0007669"/>
    <property type="project" value="UniProtKB-SubCell"/>
</dbReference>
<dbReference type="FunFam" id="2.40.10.10:FF:000036">
    <property type="entry name" value="Trypsin beta"/>
    <property type="match status" value="1"/>
</dbReference>
<evidence type="ECO:0000256" key="3">
    <source>
        <dbReference type="ARBA" id="ARBA00022670"/>
    </source>
</evidence>
<dbReference type="GO" id="GO:0004252">
    <property type="term" value="F:serine-type endopeptidase activity"/>
    <property type="evidence" value="ECO:0007669"/>
    <property type="project" value="InterPro"/>
</dbReference>
<evidence type="ECO:0000256" key="2">
    <source>
        <dbReference type="ARBA" id="ARBA00007664"/>
    </source>
</evidence>
<feature type="signal peptide" evidence="7">
    <location>
        <begin position="1"/>
        <end position="20"/>
    </location>
</feature>
<keyword evidence="11" id="KW-1185">Reference proteome</keyword>
<feature type="chain" id="PRO_5033289591" description="Peptidase S1 domain-containing protein" evidence="7">
    <location>
        <begin position="21"/>
        <end position="257"/>
    </location>
</feature>
<keyword evidence="3" id="KW-0645">Protease</keyword>
<comment type="similarity">
    <text evidence="2">Belongs to the peptidase S1 family.</text>
</comment>
<evidence type="ECO:0000313" key="10">
    <source>
        <dbReference type="EMBL" id="KAB0805675.1"/>
    </source>
</evidence>
<evidence type="ECO:0000256" key="7">
    <source>
        <dbReference type="SAM" id="SignalP"/>
    </source>
</evidence>
<dbReference type="InParanoid" id="A0A1Y1KCG1"/>
<organism evidence="9">
    <name type="scientific">Photinus pyralis</name>
    <name type="common">Common eastern firefly</name>
    <name type="synonym">Lampyris pyralis</name>
    <dbReference type="NCBI Taxonomy" id="7054"/>
    <lineage>
        <taxon>Eukaryota</taxon>
        <taxon>Metazoa</taxon>
        <taxon>Ecdysozoa</taxon>
        <taxon>Arthropoda</taxon>
        <taxon>Hexapoda</taxon>
        <taxon>Insecta</taxon>
        <taxon>Pterygota</taxon>
        <taxon>Neoptera</taxon>
        <taxon>Endopterygota</taxon>
        <taxon>Coleoptera</taxon>
        <taxon>Polyphaga</taxon>
        <taxon>Elateriformia</taxon>
        <taxon>Elateroidea</taxon>
        <taxon>Lampyridae</taxon>
        <taxon>Lampyrinae</taxon>
        <taxon>Photinus</taxon>
    </lineage>
</organism>
<dbReference type="PRINTS" id="PR00722">
    <property type="entry name" value="CHYMOTRYPSIN"/>
</dbReference>
<evidence type="ECO:0000256" key="1">
    <source>
        <dbReference type="ARBA" id="ARBA00004239"/>
    </source>
</evidence>
<name>A0A1Y1KCG1_PHOPY</name>
<dbReference type="InterPro" id="IPR018114">
    <property type="entry name" value="TRYPSIN_HIS"/>
</dbReference>
<sequence>MGTLRATILVITALITVNEGLSLQNRIIGGTNAPDNQYPYMVSISYLGEHNCGGSVVDHEWIVTAAHCVDGFPLNDLTIYIGSTKLSKGGSKHAIIEAHIHEQYDSRTIKNDVAILKIAPISYSTAVNFIKLGDDSVGGGQDCTLTGWGFTSFNVIGDTIPDDLQQISLKTITVEECQGYKLSVGMNQLCTFTKAGEGFCVHDSGGPLVMNIGGERKQIGIVSWGMHCARGYPDVYSRVSSYIEWFHRKCNCLNRSD</sequence>
<dbReference type="PROSITE" id="PS50240">
    <property type="entry name" value="TRYPSIN_DOM"/>
    <property type="match status" value="1"/>
</dbReference>
<dbReference type="InterPro" id="IPR001314">
    <property type="entry name" value="Peptidase_S1A"/>
</dbReference>
<dbReference type="Proteomes" id="UP000327044">
    <property type="component" value="Unassembled WGS sequence"/>
</dbReference>
<evidence type="ECO:0000313" key="11">
    <source>
        <dbReference type="Proteomes" id="UP000327044"/>
    </source>
</evidence>
<dbReference type="SMART" id="SM00020">
    <property type="entry name" value="Tryp_SPc"/>
    <property type="match status" value="1"/>
</dbReference>
<keyword evidence="7" id="KW-0732">Signal</keyword>
<evidence type="ECO:0000256" key="5">
    <source>
        <dbReference type="ARBA" id="ARBA00022825"/>
    </source>
</evidence>
<dbReference type="InterPro" id="IPR009003">
    <property type="entry name" value="Peptidase_S1_PA"/>
</dbReference>
<protein>
    <recommendedName>
        <fullName evidence="8">Peptidase S1 domain-containing protein</fullName>
    </recommendedName>
</protein>
<dbReference type="SUPFAM" id="SSF50494">
    <property type="entry name" value="Trypsin-like serine proteases"/>
    <property type="match status" value="1"/>
</dbReference>
<dbReference type="EMBL" id="GEZM01090309">
    <property type="protein sequence ID" value="JAV57295.1"/>
    <property type="molecule type" value="Transcribed_RNA"/>
</dbReference>
<proteinExistence type="inferred from homology"/>
<dbReference type="PANTHER" id="PTHR24276:SF96">
    <property type="entry name" value="PEPTIDASE S1 DOMAIN-CONTAINING PROTEIN"/>
    <property type="match status" value="1"/>
</dbReference>
<dbReference type="PANTHER" id="PTHR24276">
    <property type="entry name" value="POLYSERASE-RELATED"/>
    <property type="match status" value="1"/>
</dbReference>
<dbReference type="FunFam" id="2.40.10.10:FF:000068">
    <property type="entry name" value="transmembrane protease serine 2"/>
    <property type="match status" value="1"/>
</dbReference>
<reference evidence="10 11" key="2">
    <citation type="journal article" date="2018" name="Elife">
        <title>Firefly genomes illuminate parallel origins of bioluminescence in beetles.</title>
        <authorList>
            <person name="Fallon T.R."/>
            <person name="Lower S.E."/>
            <person name="Chang C.H."/>
            <person name="Bessho-Uehara M."/>
            <person name="Martin G.J."/>
            <person name="Bewick A.J."/>
            <person name="Behringer M."/>
            <person name="Debat H.J."/>
            <person name="Wong I."/>
            <person name="Day J.C."/>
            <person name="Suvorov A."/>
            <person name="Silva C.J."/>
            <person name="Stanger-Hall K.F."/>
            <person name="Hall D.W."/>
            <person name="Schmitz R.J."/>
            <person name="Nelson D.R."/>
            <person name="Lewis S.M."/>
            <person name="Shigenobu S."/>
            <person name="Bybee S.M."/>
            <person name="Larracuente A.M."/>
            <person name="Oba Y."/>
            <person name="Weng J.K."/>
        </authorList>
    </citation>
    <scope>NUCLEOTIDE SEQUENCE [LARGE SCALE GENOMIC DNA]</scope>
    <source>
        <strain evidence="10">1611_PpyrPB1</strain>
        <tissue evidence="10">Whole body</tissue>
    </source>
</reference>
<reference evidence="9" key="1">
    <citation type="journal article" date="2016" name="Sci. Rep.">
        <title>Molecular characterization of firefly nuptial gifts: a multi-omics approach sheds light on postcopulatory sexual selection.</title>
        <authorList>
            <person name="Al-Wathiqui N."/>
            <person name="Fallon T.R."/>
            <person name="South A."/>
            <person name="Weng J.K."/>
            <person name="Lewis S.M."/>
        </authorList>
    </citation>
    <scope>NUCLEOTIDE SEQUENCE</scope>
</reference>